<proteinExistence type="inferred from homology"/>
<dbReference type="NCBIfam" id="TIGR01085">
    <property type="entry name" value="murE"/>
    <property type="match status" value="1"/>
</dbReference>
<feature type="binding site" evidence="7">
    <location>
        <begin position="123"/>
        <end position="129"/>
    </location>
    <ligand>
        <name>ATP</name>
        <dbReference type="ChEBI" id="CHEBI:30616"/>
    </ligand>
</feature>
<dbReference type="UniPathway" id="UPA00219"/>
<feature type="binding site" evidence="7">
    <location>
        <position position="472"/>
    </location>
    <ligand>
        <name>meso-2,6-diaminopimelate</name>
        <dbReference type="ChEBI" id="CHEBI:57791"/>
    </ligand>
</feature>
<dbReference type="InterPro" id="IPR036615">
    <property type="entry name" value="Mur_ligase_C_dom_sf"/>
</dbReference>
<reference evidence="12 13" key="1">
    <citation type="submission" date="2018-11" db="EMBL/GenBank/DDBJ databases">
        <title>Genomic Encyclopedia of Type Strains, Phase IV (KMG-IV): sequencing the most valuable type-strain genomes for metagenomic binning, comparative biology and taxonomic classification.</title>
        <authorList>
            <person name="Goeker M."/>
        </authorList>
    </citation>
    <scope>NUCLEOTIDE SEQUENCE [LARGE SCALE GENOMIC DNA]</scope>
    <source>
        <strain evidence="12 13">DSM 100316</strain>
    </source>
</reference>
<dbReference type="PANTHER" id="PTHR23135">
    <property type="entry name" value="MUR LIGASE FAMILY MEMBER"/>
    <property type="match status" value="1"/>
</dbReference>
<feature type="binding site" evidence="7">
    <location>
        <position position="198"/>
    </location>
    <ligand>
        <name>UDP-N-acetyl-alpha-D-muramoyl-L-alanyl-D-glutamate</name>
        <dbReference type="ChEBI" id="CHEBI:83900"/>
    </ligand>
</feature>
<feature type="domain" description="Mur ligase N-terminal catalytic" evidence="9">
    <location>
        <begin position="32"/>
        <end position="79"/>
    </location>
</feature>
<dbReference type="SUPFAM" id="SSF53623">
    <property type="entry name" value="MurD-like peptide ligases, catalytic domain"/>
    <property type="match status" value="1"/>
</dbReference>
<dbReference type="HAMAP" id="MF_00208">
    <property type="entry name" value="MurE"/>
    <property type="match status" value="1"/>
</dbReference>
<dbReference type="InterPro" id="IPR035911">
    <property type="entry name" value="MurE/MurF_N"/>
</dbReference>
<feature type="binding site" evidence="7">
    <location>
        <position position="394"/>
    </location>
    <ligand>
        <name>meso-2,6-diaminopimelate</name>
        <dbReference type="ChEBI" id="CHEBI:57791"/>
    </ligand>
</feature>
<evidence type="ECO:0000259" key="10">
    <source>
        <dbReference type="Pfam" id="PF02875"/>
    </source>
</evidence>
<dbReference type="GO" id="GO:0005737">
    <property type="term" value="C:cytoplasm"/>
    <property type="evidence" value="ECO:0007669"/>
    <property type="project" value="UniProtKB-SubCell"/>
</dbReference>
<dbReference type="Pfam" id="PF08245">
    <property type="entry name" value="Mur_ligase_M"/>
    <property type="match status" value="1"/>
</dbReference>
<keyword evidence="7 12" id="KW-0436">Ligase</keyword>
<dbReference type="SUPFAM" id="SSF53244">
    <property type="entry name" value="MurD-like peptide ligases, peptide-binding domain"/>
    <property type="match status" value="1"/>
</dbReference>
<comment type="cofactor">
    <cofactor evidence="7">
        <name>Mg(2+)</name>
        <dbReference type="ChEBI" id="CHEBI:18420"/>
    </cofactor>
</comment>
<keyword evidence="7" id="KW-0460">Magnesium</keyword>
<dbReference type="GO" id="GO:0009252">
    <property type="term" value="P:peptidoglycan biosynthetic process"/>
    <property type="evidence" value="ECO:0007669"/>
    <property type="project" value="UniProtKB-UniRule"/>
</dbReference>
<dbReference type="GO" id="GO:0008360">
    <property type="term" value="P:regulation of cell shape"/>
    <property type="evidence" value="ECO:0007669"/>
    <property type="project" value="UniProtKB-KW"/>
</dbReference>
<sequence length="500" mass="53644">MIVNTVSLSELLVDIVAPQPLEQLEAVKPLRVTGLCLDSRRVNPNDLFVAIPGADVDGRDYLVQAEASGASAVLVDSSGAFKIPKELRIPAFYVGDLSSKVLTIAARFYAQPFSALRVVGVTGTNGKTSCSQLIAQLYTLLDCRCGVLGTAGWGIGEAINESTHTTPDPIGLQAIAAELVADGAHRLSMEVSSHALDQGRVDGIDFETAVFTNLSRDHLDYHGDMASYAAAKRRLFLGRQLRNAVINIDDDEGRKLVGHMAEGVTVLTYSLFDQSADLYVTALNYSSRGVDGVIHYRNEDYRFSSPLLGEFNVSNLLAAAGALLTDGITLAVLVPLFAQLKPARGRLQVVDDESDISVLVDYAHTPDALEQVLKSLRKHTQASLWVVFGCGGDRDNGKRPLMAQAACLADHVVVTSDNPRTESPEEIIEQVVTGLLDNSDAAVIVDRAAAIEFAVTNAKPGDCVVVAGKGHETYQDIMGVKHPFSDFDKLATALQGRSRL</sequence>
<keyword evidence="7" id="KW-0067">ATP-binding</keyword>
<dbReference type="NCBIfam" id="NF001126">
    <property type="entry name" value="PRK00139.1-4"/>
    <property type="match status" value="1"/>
</dbReference>
<organism evidence="12 13">
    <name type="scientific">Sinobacterium caligoides</name>
    <dbReference type="NCBI Taxonomy" id="933926"/>
    <lineage>
        <taxon>Bacteria</taxon>
        <taxon>Pseudomonadati</taxon>
        <taxon>Pseudomonadota</taxon>
        <taxon>Gammaproteobacteria</taxon>
        <taxon>Cellvibrionales</taxon>
        <taxon>Spongiibacteraceae</taxon>
        <taxon>Sinobacterium</taxon>
    </lineage>
</organism>
<feature type="binding site" evidence="7">
    <location>
        <position position="192"/>
    </location>
    <ligand>
        <name>UDP-N-acetyl-alpha-D-muramoyl-L-alanyl-D-glutamate</name>
        <dbReference type="ChEBI" id="CHEBI:83900"/>
    </ligand>
</feature>
<keyword evidence="2 7" id="KW-0132">Cell division</keyword>
<feature type="binding site" evidence="7">
    <location>
        <begin position="165"/>
        <end position="166"/>
    </location>
    <ligand>
        <name>UDP-N-acetyl-alpha-D-muramoyl-L-alanyl-D-glutamate</name>
        <dbReference type="ChEBI" id="CHEBI:83900"/>
    </ligand>
</feature>
<keyword evidence="4 7" id="KW-0573">Peptidoglycan synthesis</keyword>
<dbReference type="InterPro" id="IPR036565">
    <property type="entry name" value="Mur-like_cat_sf"/>
</dbReference>
<dbReference type="InterPro" id="IPR013221">
    <property type="entry name" value="Mur_ligase_cen"/>
</dbReference>
<dbReference type="GO" id="GO:0008765">
    <property type="term" value="F:UDP-N-acetylmuramoylalanyl-D-glutamate-2,6-diaminopimelate ligase activity"/>
    <property type="evidence" value="ECO:0007669"/>
    <property type="project" value="UniProtKB-UniRule"/>
</dbReference>
<dbReference type="NCBIfam" id="NF001124">
    <property type="entry name" value="PRK00139.1-2"/>
    <property type="match status" value="1"/>
</dbReference>
<evidence type="ECO:0000256" key="4">
    <source>
        <dbReference type="ARBA" id="ARBA00022984"/>
    </source>
</evidence>
<keyword evidence="5 7" id="KW-0131">Cell cycle</keyword>
<feature type="binding site" evidence="7">
    <location>
        <position position="468"/>
    </location>
    <ligand>
        <name>meso-2,6-diaminopimelate</name>
        <dbReference type="ChEBI" id="CHEBI:57791"/>
    </ligand>
</feature>
<dbReference type="Proteomes" id="UP000275394">
    <property type="component" value="Unassembled WGS sequence"/>
</dbReference>
<feature type="binding site" evidence="7">
    <location>
        <begin position="417"/>
        <end position="420"/>
    </location>
    <ligand>
        <name>meso-2,6-diaminopimelate</name>
        <dbReference type="ChEBI" id="CHEBI:57791"/>
    </ligand>
</feature>
<dbReference type="GO" id="GO:0000287">
    <property type="term" value="F:magnesium ion binding"/>
    <property type="evidence" value="ECO:0007669"/>
    <property type="project" value="UniProtKB-UniRule"/>
</dbReference>
<dbReference type="AlphaFoldDB" id="A0A3N2D4Q8"/>
<dbReference type="OrthoDB" id="9800958at2"/>
<feature type="domain" description="Mur ligase C-terminal" evidence="10">
    <location>
        <begin position="345"/>
        <end position="470"/>
    </location>
</feature>
<comment type="caution">
    <text evidence="12">The sequence shown here is derived from an EMBL/GenBank/DDBJ whole genome shotgun (WGS) entry which is preliminary data.</text>
</comment>
<dbReference type="RefSeq" id="WP_123714235.1">
    <property type="nucleotide sequence ID" value="NZ_RKHR01000011.1"/>
</dbReference>
<keyword evidence="7" id="KW-0547">Nucleotide-binding</keyword>
<name>A0A3N2D4Q8_9GAMM</name>
<comment type="pathway">
    <text evidence="7 8">Cell wall biogenesis; peptidoglycan biosynthesis.</text>
</comment>
<keyword evidence="3 7" id="KW-0133">Cell shape</keyword>
<evidence type="ECO:0000256" key="2">
    <source>
        <dbReference type="ARBA" id="ARBA00022618"/>
    </source>
</evidence>
<comment type="catalytic activity">
    <reaction evidence="7">
        <text>UDP-N-acetyl-alpha-D-muramoyl-L-alanyl-D-glutamate + meso-2,6-diaminopimelate + ATP = UDP-N-acetyl-alpha-D-muramoyl-L-alanyl-gamma-D-glutamyl-meso-2,6-diaminopimelate + ADP + phosphate + H(+)</text>
        <dbReference type="Rhea" id="RHEA:23676"/>
        <dbReference type="ChEBI" id="CHEBI:15378"/>
        <dbReference type="ChEBI" id="CHEBI:30616"/>
        <dbReference type="ChEBI" id="CHEBI:43474"/>
        <dbReference type="ChEBI" id="CHEBI:57791"/>
        <dbReference type="ChEBI" id="CHEBI:83900"/>
        <dbReference type="ChEBI" id="CHEBI:83905"/>
        <dbReference type="ChEBI" id="CHEBI:456216"/>
        <dbReference type="EC" id="6.3.2.13"/>
    </reaction>
</comment>
<evidence type="ECO:0000256" key="6">
    <source>
        <dbReference type="ARBA" id="ARBA00023316"/>
    </source>
</evidence>
<feature type="domain" description="Mur ligase central" evidence="11">
    <location>
        <begin position="121"/>
        <end position="322"/>
    </location>
</feature>
<dbReference type="Gene3D" id="3.40.1390.10">
    <property type="entry name" value="MurE/MurF, N-terminal domain"/>
    <property type="match status" value="1"/>
</dbReference>
<evidence type="ECO:0000256" key="3">
    <source>
        <dbReference type="ARBA" id="ARBA00022960"/>
    </source>
</evidence>
<feature type="binding site" evidence="7">
    <location>
        <position position="200"/>
    </location>
    <ligand>
        <name>UDP-N-acetyl-alpha-D-muramoyl-L-alanyl-D-glutamate</name>
        <dbReference type="ChEBI" id="CHEBI:83900"/>
    </ligand>
</feature>
<dbReference type="Pfam" id="PF01225">
    <property type="entry name" value="Mur_ligase"/>
    <property type="match status" value="1"/>
</dbReference>
<keyword evidence="13" id="KW-1185">Reference proteome</keyword>
<dbReference type="SUPFAM" id="SSF63418">
    <property type="entry name" value="MurE/MurF N-terminal domain"/>
    <property type="match status" value="1"/>
</dbReference>
<comment type="function">
    <text evidence="7">Catalyzes the addition of meso-diaminopimelic acid to the nucleotide precursor UDP-N-acetylmuramoyl-L-alanyl-D-glutamate (UMAG) in the biosynthesis of bacterial cell-wall peptidoglycan.</text>
</comment>
<dbReference type="Gene3D" id="3.40.1190.10">
    <property type="entry name" value="Mur-like, catalytic domain"/>
    <property type="match status" value="1"/>
</dbReference>
<evidence type="ECO:0000256" key="8">
    <source>
        <dbReference type="RuleBase" id="RU004135"/>
    </source>
</evidence>
<comment type="PTM">
    <text evidence="7">Carboxylation is probably crucial for Mg(2+) binding and, consequently, for the gamma-phosphate positioning of ATP.</text>
</comment>
<comment type="caution">
    <text evidence="7">Lacks conserved residue(s) required for the propagation of feature annotation.</text>
</comment>
<evidence type="ECO:0000259" key="9">
    <source>
        <dbReference type="Pfam" id="PF01225"/>
    </source>
</evidence>
<dbReference type="EC" id="6.3.2.13" evidence="7"/>
<feature type="binding site" evidence="7">
    <location>
        <position position="37"/>
    </location>
    <ligand>
        <name>UDP-N-acetyl-alpha-D-muramoyl-L-alanyl-D-glutamate</name>
        <dbReference type="ChEBI" id="CHEBI:83900"/>
    </ligand>
</feature>
<keyword evidence="7" id="KW-0963">Cytoplasm</keyword>
<comment type="similarity">
    <text evidence="1 7">Belongs to the MurCDEF family. MurE subfamily.</text>
</comment>
<evidence type="ECO:0000256" key="7">
    <source>
        <dbReference type="HAMAP-Rule" id="MF_00208"/>
    </source>
</evidence>
<dbReference type="InterPro" id="IPR000713">
    <property type="entry name" value="Mur_ligase_N"/>
</dbReference>
<evidence type="ECO:0000256" key="5">
    <source>
        <dbReference type="ARBA" id="ARBA00023306"/>
    </source>
</evidence>
<comment type="subcellular location">
    <subcellularLocation>
        <location evidence="7 8">Cytoplasm</location>
    </subcellularLocation>
</comment>
<dbReference type="Pfam" id="PF02875">
    <property type="entry name" value="Mur_ligase_C"/>
    <property type="match status" value="1"/>
</dbReference>
<dbReference type="InterPro" id="IPR005761">
    <property type="entry name" value="UDP-N-AcMur-Glu-dNH2Pim_ligase"/>
</dbReference>
<evidence type="ECO:0000256" key="1">
    <source>
        <dbReference type="ARBA" id="ARBA00005898"/>
    </source>
</evidence>
<gene>
    <name evidence="7" type="primary">murE</name>
    <name evidence="12" type="ORF">EDC56_3929</name>
</gene>
<accession>A0A3N2D4Q8</accession>
<feature type="binding site" evidence="7">
    <location>
        <position position="39"/>
    </location>
    <ligand>
        <name>UDP-N-acetyl-alpha-D-muramoyl-L-alanyl-D-glutamate</name>
        <dbReference type="ChEBI" id="CHEBI:83900"/>
    </ligand>
</feature>
<evidence type="ECO:0000313" key="12">
    <source>
        <dbReference type="EMBL" id="ROR94786.1"/>
    </source>
</evidence>
<feature type="short sequence motif" description="Meso-diaminopimelate recognition motif" evidence="7">
    <location>
        <begin position="417"/>
        <end position="420"/>
    </location>
</feature>
<dbReference type="PANTHER" id="PTHR23135:SF4">
    <property type="entry name" value="UDP-N-ACETYLMURAMOYL-L-ALANYL-D-GLUTAMATE--2,6-DIAMINOPIMELATE LIGASE MURE HOMOLOG, CHLOROPLASTIC"/>
    <property type="match status" value="1"/>
</dbReference>
<dbReference type="GO" id="GO:0005524">
    <property type="term" value="F:ATP binding"/>
    <property type="evidence" value="ECO:0007669"/>
    <property type="project" value="UniProtKB-UniRule"/>
</dbReference>
<protein>
    <recommendedName>
        <fullName evidence="7">UDP-N-acetylmuramoyl-L-alanyl-D-glutamate--2,6-diaminopimelate ligase</fullName>
        <ecNumber evidence="7">6.3.2.13</ecNumber>
    </recommendedName>
    <alternativeName>
        <fullName evidence="7">Meso-A2pm-adding enzyme</fullName>
    </alternativeName>
    <alternativeName>
        <fullName evidence="7">Meso-diaminopimelate-adding enzyme</fullName>
    </alternativeName>
    <alternativeName>
        <fullName evidence="7">UDP-MurNAc-L-Ala-D-Glu:meso-diaminopimelate ligase</fullName>
    </alternativeName>
    <alternativeName>
        <fullName evidence="7">UDP-MurNAc-tripeptide synthetase</fullName>
    </alternativeName>
    <alternativeName>
        <fullName evidence="7">UDP-N-acetylmuramyl-tripeptide synthetase</fullName>
    </alternativeName>
</protein>
<evidence type="ECO:0000313" key="13">
    <source>
        <dbReference type="Proteomes" id="UP000275394"/>
    </source>
</evidence>
<keyword evidence="6 7" id="KW-0961">Cell wall biogenesis/degradation</keyword>
<dbReference type="Gene3D" id="3.90.190.20">
    <property type="entry name" value="Mur ligase, C-terminal domain"/>
    <property type="match status" value="1"/>
</dbReference>
<dbReference type="GO" id="GO:0051301">
    <property type="term" value="P:cell division"/>
    <property type="evidence" value="ECO:0007669"/>
    <property type="project" value="UniProtKB-KW"/>
</dbReference>
<dbReference type="InterPro" id="IPR004101">
    <property type="entry name" value="Mur_ligase_C"/>
</dbReference>
<evidence type="ECO:0000259" key="11">
    <source>
        <dbReference type="Pfam" id="PF08245"/>
    </source>
</evidence>
<dbReference type="EMBL" id="RKHR01000011">
    <property type="protein sequence ID" value="ROR94786.1"/>
    <property type="molecule type" value="Genomic_DNA"/>
</dbReference>
<feature type="modified residue" description="N6-carboxylysine" evidence="7">
    <location>
        <position position="232"/>
    </location>
</feature>
<dbReference type="GO" id="GO:0071555">
    <property type="term" value="P:cell wall organization"/>
    <property type="evidence" value="ECO:0007669"/>
    <property type="project" value="UniProtKB-KW"/>
</dbReference>